<keyword evidence="3 11" id="KW-0963">Cytoplasm</keyword>
<comment type="function">
    <text evidence="11">Bifunctional inositol kinase that acts in concert with the IP6K kinases to synthesize the diphosphate group-containing inositol pyrophosphates diphosphoinositol pentakisphosphate, PP-InsP5, and bis-diphosphoinositol tetrakisphosphate, (PP)2-InsP4. PP-InsP5 and (PP)2-InsP4, also respectively called InsP7 and InsP8, may regulate a variety of cellular processes, including apoptosis, vesicle trafficking, cytoskeletal dynamics, and exocytosis. Phosphorylates inositol hexakisphosphate (InsP6).</text>
</comment>
<evidence type="ECO:0000256" key="7">
    <source>
        <dbReference type="ARBA" id="ARBA00022777"/>
    </source>
</evidence>
<name>A0A671ERD1_RHIFE</name>
<dbReference type="AlphaFoldDB" id="A0A671ERD1"/>
<dbReference type="PANTHER" id="PTHR12750:SF10">
    <property type="entry name" value="INOSITOL HEXAKISPHOSPHATE AND DIPHOSPHOINOSITOL-PENTAKISPHOSPHATE KINASE 2"/>
    <property type="match status" value="1"/>
</dbReference>
<dbReference type="PANTHER" id="PTHR12750">
    <property type="entry name" value="DIPHOSPHOINOSITOL PENTAKISPHOSPHATE KINASE"/>
    <property type="match status" value="1"/>
</dbReference>
<evidence type="ECO:0000256" key="12">
    <source>
        <dbReference type="SAM" id="MobiDB-lite"/>
    </source>
</evidence>
<keyword evidence="4" id="KW-0597">Phosphoprotein</keyword>
<dbReference type="PROSITE" id="PS00616">
    <property type="entry name" value="HIS_ACID_PHOSPHAT_1"/>
    <property type="match status" value="1"/>
</dbReference>
<evidence type="ECO:0000259" key="13">
    <source>
        <dbReference type="Pfam" id="PF18086"/>
    </source>
</evidence>
<comment type="similarity">
    <text evidence="2 11">Belongs to the histidine acid phosphatase family. VIP1 subfamily.</text>
</comment>
<dbReference type="CDD" id="cd07061">
    <property type="entry name" value="HP_HAP_like"/>
    <property type="match status" value="1"/>
</dbReference>
<comment type="subcellular location">
    <subcellularLocation>
        <location evidence="1 11">Cytoplasm</location>
        <location evidence="1 11">Cytosol</location>
    </subcellularLocation>
</comment>
<feature type="region of interest" description="Disordered" evidence="12">
    <location>
        <begin position="1090"/>
        <end position="1182"/>
    </location>
</feature>
<keyword evidence="8 11" id="KW-0067">ATP-binding</keyword>
<accession>A0A671ERD1</accession>
<reference evidence="14" key="5">
    <citation type="submission" date="2025-09" db="UniProtKB">
        <authorList>
            <consortium name="Ensembl"/>
        </authorList>
    </citation>
    <scope>IDENTIFICATION</scope>
</reference>
<evidence type="ECO:0000256" key="10">
    <source>
        <dbReference type="ARBA" id="ARBA00034629"/>
    </source>
</evidence>
<dbReference type="InterPro" id="IPR040557">
    <property type="entry name" value="VIP1_N"/>
</dbReference>
<dbReference type="Proteomes" id="UP000472240">
    <property type="component" value="Chromosome 7"/>
</dbReference>
<reference evidence="14 15" key="2">
    <citation type="journal article" date="2018" name="Annu Rev Anim Biosci">
        <title>Bat Biology, Genomes, and the Bat1K Project: To Generate Chromosome-Level Genomes for All Living Bat Species.</title>
        <authorList>
            <person name="Teeling E.C."/>
            <person name="Vernes S.C."/>
            <person name="Davalos L.M."/>
            <person name="Ray D.A."/>
            <person name="Gilbert M.T.P."/>
            <person name="Myers E."/>
        </authorList>
    </citation>
    <scope>NUCLEOTIDE SEQUENCE</scope>
</reference>
<organism evidence="14 15">
    <name type="scientific">Rhinolophus ferrumequinum</name>
    <name type="common">Greater horseshoe bat</name>
    <dbReference type="NCBI Taxonomy" id="59479"/>
    <lineage>
        <taxon>Eukaryota</taxon>
        <taxon>Metazoa</taxon>
        <taxon>Chordata</taxon>
        <taxon>Craniata</taxon>
        <taxon>Vertebrata</taxon>
        <taxon>Euteleostomi</taxon>
        <taxon>Mammalia</taxon>
        <taxon>Eutheria</taxon>
        <taxon>Laurasiatheria</taxon>
        <taxon>Chiroptera</taxon>
        <taxon>Yinpterochiroptera</taxon>
        <taxon>Rhinolophoidea</taxon>
        <taxon>Rhinolophidae</taxon>
        <taxon>Rhinolophinae</taxon>
        <taxon>Rhinolophus</taxon>
    </lineage>
</organism>
<feature type="region of interest" description="Disordered" evidence="12">
    <location>
        <begin position="1"/>
        <end position="21"/>
    </location>
</feature>
<reference evidence="14" key="4">
    <citation type="submission" date="2025-08" db="UniProtKB">
        <authorList>
            <consortium name="Ensembl"/>
        </authorList>
    </citation>
    <scope>IDENTIFICATION</scope>
</reference>
<dbReference type="GO" id="GO:0006020">
    <property type="term" value="P:inositol metabolic process"/>
    <property type="evidence" value="ECO:0007669"/>
    <property type="project" value="TreeGrafter"/>
</dbReference>
<dbReference type="SUPFAM" id="SSF56059">
    <property type="entry name" value="Glutathione synthetase ATP-binding domain-like"/>
    <property type="match status" value="1"/>
</dbReference>
<feature type="compositionally biased region" description="Basic and acidic residues" evidence="12">
    <location>
        <begin position="915"/>
        <end position="942"/>
    </location>
</feature>
<proteinExistence type="inferred from homology"/>
<dbReference type="InterPro" id="IPR033379">
    <property type="entry name" value="Acid_Pase_AS"/>
</dbReference>
<feature type="compositionally biased region" description="Basic residues" evidence="12">
    <location>
        <begin position="960"/>
        <end position="969"/>
    </location>
</feature>
<comment type="catalytic activity">
    <reaction evidence="9">
        <text>5-diphospho-1D-myo-inositol 1,2,3,4,6-pentakisphosphate + ATP + H(+) = 1,5-bis(diphospho)-1D-myo-inositol 2,3,4,6-tetrakisphosphate + ADP</text>
        <dbReference type="Rhea" id="RHEA:10276"/>
        <dbReference type="ChEBI" id="CHEBI:15378"/>
        <dbReference type="ChEBI" id="CHEBI:30616"/>
        <dbReference type="ChEBI" id="CHEBI:58628"/>
        <dbReference type="ChEBI" id="CHEBI:77983"/>
        <dbReference type="ChEBI" id="CHEBI:456216"/>
        <dbReference type="EC" id="2.7.4.24"/>
    </reaction>
    <physiologicalReaction direction="left-to-right" evidence="9">
        <dbReference type="Rhea" id="RHEA:10277"/>
    </physiologicalReaction>
</comment>
<evidence type="ECO:0000256" key="11">
    <source>
        <dbReference type="RuleBase" id="RU365032"/>
    </source>
</evidence>
<keyword evidence="5 11" id="KW-0808">Transferase</keyword>
<reference evidence="15" key="3">
    <citation type="submission" date="2018-12" db="EMBL/GenBank/DDBJ databases">
        <title>G10K-VGP greater horseshoe bat female genome, primary haplotype.</title>
        <authorList>
            <person name="Teeling E."/>
            <person name="Myers G."/>
            <person name="Vernes S."/>
            <person name="Pippel M."/>
            <person name="Winkler S."/>
            <person name="Fedrigo O."/>
            <person name="Rhie A."/>
            <person name="Koren S."/>
            <person name="Phillippy A."/>
            <person name="Lewin H."/>
            <person name="Damas J."/>
            <person name="Howe K."/>
            <person name="Mountcastle J."/>
            <person name="Jarvis E.D."/>
        </authorList>
    </citation>
    <scope>NUCLEOTIDE SEQUENCE [LARGE SCALE GENOMIC DNA]</scope>
</reference>
<dbReference type="Gene3D" id="3.30.470.20">
    <property type="entry name" value="ATP-grasp fold, B domain"/>
    <property type="match status" value="1"/>
</dbReference>
<sequence>MSEVPRFFVGPEDTEINPGNYRRFFHHADEDDEEEDESPPERQIVVGICSMAKKSKSKPMKEILERISLFKYITVVVFEEDVILNEPVENWPLCDCLISFHSKGFPLDKAVAYAKLRNPFVINDLNMQYLIQDRREVYSILQAEGILLPRYAILNRDPNNPKECSLIEGEDHVEVNGEVFQKPFVEKPVSAEDHNVYIYYPTSAGGGSQRLFRKIGSRSSVYSPESNVRKTGSYIYEEFMPTDGTDVKVYTVGPDYAHAEARKSPALDGKVERDSEGKEVRYPVILNAREKLIAWKVCLAFKQTVCGFDLLRANGQSYVCDVNGFSFVKNSMKYYDDCAKILGNTVMRELAPQFHIPWSIPLEAEDIPIVPTTSGTMMELRCVIAVIRHGDRTPKQKMKMEVRHQKFFDLFEKCDGYKSGKLKLKKPKQLQEVLDIARQLLMELGQNNDSDIEENKPKLEQLKTVLEMYGHFSGINRKVQLTYLPHGCPKTSSEEEDSRREEPSLLLVLKWGGELTPAGRVQAEELGRAFRCMYPGGQGDYAGFPGCGLLRLHSTYRHDLKIYASDEGRVQMTAAAFAKGLLALEGELTPILVQMVKSANMNGLLDSDSDSLSSCQQRVKARLHEILQKDRDFTAEDYEKLTPSGSISLIKSMHLIKNPVKTCDKVYSLIQSLTSQIRHRMEDPKSSDIQLYHSETLELMLRRWSKLEKDFKTKNGRYDISKIPDIYDCIKYDVQHNGSLKLENTMELYRLSKALADIVIPQEYGITKAEKLEIAKGYCTPLVRKIRSDLQRTQDDDTVNKLHPVYSRGVLSPERHVRTRLYFTSESHVHSLLSILRYGALCNESKDEQWKRAMDYLKVVNELNYMTQIVIMLYEDPNKDLTSEERFHVELHFSPGAKGCEEDKNLPSGYGYRPASRENEGKRSFKIDNDDEPHTSKKDEVDRGVLLFKPMVSEPIHIHRKSPLPRSRKMATNEEESPLSVSSPEGTGTWLHYTSGVGTGRRRRRSGEQITSSPVSPKSLAFTSSIFGSWQQVVSENANYLRTPRTLVEQKQNPTVGFELYSMVPSICPLETLHNALSLKQVDEFLASIASPSSETPQKTPETSSTASRSSPVMRRKVSLNTYTPAKILPTPPATLKGTKASSKPATSGPSGAVVPNTSSRKKTITSKTEMHEHKKNTGKKK</sequence>
<dbReference type="GO" id="GO:0005829">
    <property type="term" value="C:cytosol"/>
    <property type="evidence" value="ECO:0007669"/>
    <property type="project" value="UniProtKB-SubCell"/>
</dbReference>
<keyword evidence="7 11" id="KW-0418">Kinase</keyword>
<gene>
    <name evidence="14" type="primary">PPIP5K2</name>
</gene>
<dbReference type="RefSeq" id="XP_032966191.1">
    <property type="nucleotide sequence ID" value="XM_033110300.1"/>
</dbReference>
<evidence type="ECO:0000256" key="3">
    <source>
        <dbReference type="ARBA" id="ARBA00022490"/>
    </source>
</evidence>
<evidence type="ECO:0000256" key="4">
    <source>
        <dbReference type="ARBA" id="ARBA00022553"/>
    </source>
</evidence>
<feature type="compositionally biased region" description="Polar residues" evidence="12">
    <location>
        <begin position="1090"/>
        <end position="1111"/>
    </location>
</feature>
<dbReference type="FunFam" id="3.30.470.20:FF:000003">
    <property type="entry name" value="Inositol hexakisphosphate and diphosphoinositol-pentakisphosphate kinase"/>
    <property type="match status" value="1"/>
</dbReference>
<dbReference type="GO" id="GO:0032958">
    <property type="term" value="P:inositol phosphate biosynthetic process"/>
    <property type="evidence" value="ECO:0007669"/>
    <property type="project" value="TreeGrafter"/>
</dbReference>
<dbReference type="InterPro" id="IPR037446">
    <property type="entry name" value="His_Pase_VIP1"/>
</dbReference>
<dbReference type="GO" id="GO:0005524">
    <property type="term" value="F:ATP binding"/>
    <property type="evidence" value="ECO:0007669"/>
    <property type="project" value="UniProtKB-KW"/>
</dbReference>
<dbReference type="Gene3D" id="3.40.50.1240">
    <property type="entry name" value="Phosphoglycerate mutase-like"/>
    <property type="match status" value="1"/>
</dbReference>
<dbReference type="Ensembl" id="ENSRFET00010017154.1">
    <property type="protein sequence ID" value="ENSRFEP00010015710.1"/>
    <property type="gene ID" value="ENSRFEG00010010456.1"/>
</dbReference>
<evidence type="ECO:0000256" key="2">
    <source>
        <dbReference type="ARBA" id="ARBA00005609"/>
    </source>
</evidence>
<dbReference type="SUPFAM" id="SSF53254">
    <property type="entry name" value="Phosphoglycerate mutase-like"/>
    <property type="match status" value="1"/>
</dbReference>
<dbReference type="GO" id="GO:0000828">
    <property type="term" value="F:inositol hexakisphosphate kinase activity"/>
    <property type="evidence" value="ECO:0007669"/>
    <property type="project" value="UniProtKB-ARBA"/>
</dbReference>
<dbReference type="FunFam" id="3.40.50.11950:FF:000003">
    <property type="entry name" value="Inositol hexakisphosphate and diphosphoinositol-pentakisphosphate kinase"/>
    <property type="match status" value="1"/>
</dbReference>
<feature type="compositionally biased region" description="Polar residues" evidence="12">
    <location>
        <begin position="1140"/>
        <end position="1150"/>
    </location>
</feature>
<dbReference type="FunFam" id="3.40.50.11950:FF:000001">
    <property type="entry name" value="Inositol hexakisphosphate and diphosphoinositol-pentakisphosphate kinase"/>
    <property type="match status" value="1"/>
</dbReference>
<dbReference type="GO" id="GO:0033857">
    <property type="term" value="F:5-diphosphoinositol pentakisphosphate 1-kinase activity"/>
    <property type="evidence" value="ECO:0007669"/>
    <property type="project" value="TreeGrafter"/>
</dbReference>
<dbReference type="EC" id="2.7.4.24" evidence="11"/>
<feature type="region of interest" description="Disordered" evidence="12">
    <location>
        <begin position="898"/>
        <end position="942"/>
    </location>
</feature>
<feature type="domain" description="VIP1 N-terminal" evidence="13">
    <location>
        <begin position="44"/>
        <end position="133"/>
    </location>
</feature>
<comment type="catalytic activity">
    <reaction evidence="10">
        <text>1D-myo-inositol hexakisphosphate + ATP = 1-diphospho-1D-myo-inositol 2,3,4,5,6-pentakisphosphate + ADP</text>
        <dbReference type="Rhea" id="RHEA:37459"/>
        <dbReference type="ChEBI" id="CHEBI:30616"/>
        <dbReference type="ChEBI" id="CHEBI:58130"/>
        <dbReference type="ChEBI" id="CHEBI:74946"/>
        <dbReference type="ChEBI" id="CHEBI:456216"/>
        <dbReference type="EC" id="2.7.4.24"/>
    </reaction>
    <physiologicalReaction direction="left-to-right" evidence="10">
        <dbReference type="Rhea" id="RHEA:37460"/>
    </physiologicalReaction>
</comment>
<keyword evidence="6 11" id="KW-0547">Nucleotide-binding</keyword>
<dbReference type="CTD" id="23262"/>
<dbReference type="GeneID" id="117024777"/>
<dbReference type="GeneTree" id="ENSGT00390000009048"/>
<evidence type="ECO:0000313" key="15">
    <source>
        <dbReference type="Proteomes" id="UP000472240"/>
    </source>
</evidence>
<dbReference type="Gene3D" id="3.40.50.11950">
    <property type="match status" value="1"/>
</dbReference>
<evidence type="ECO:0000256" key="1">
    <source>
        <dbReference type="ARBA" id="ARBA00004514"/>
    </source>
</evidence>
<dbReference type="Pfam" id="PF00328">
    <property type="entry name" value="His_Phos_2"/>
    <property type="match status" value="1"/>
</dbReference>
<evidence type="ECO:0000256" key="6">
    <source>
        <dbReference type="ARBA" id="ARBA00022741"/>
    </source>
</evidence>
<feature type="region of interest" description="Disordered" evidence="12">
    <location>
        <begin position="960"/>
        <end position="1016"/>
    </location>
</feature>
<dbReference type="InterPro" id="IPR029033">
    <property type="entry name" value="His_PPase_superfam"/>
</dbReference>
<protein>
    <recommendedName>
        <fullName evidence="11">Inositol hexakisphosphate and diphosphoinositol-pentakisphosphate kinase</fullName>
        <ecNumber evidence="11">2.7.4.24</ecNumber>
    </recommendedName>
</protein>
<keyword evidence="15" id="KW-1185">Reference proteome</keyword>
<dbReference type="FunFam" id="3.40.50.1240:FF:000013">
    <property type="entry name" value="Inositol hexakisphosphate and diphosphoinositol-pentakisphosphate kinase"/>
    <property type="match status" value="1"/>
</dbReference>
<evidence type="ECO:0000256" key="5">
    <source>
        <dbReference type="ARBA" id="ARBA00022679"/>
    </source>
</evidence>
<dbReference type="Pfam" id="PF18086">
    <property type="entry name" value="PPIP5K2_N"/>
    <property type="match status" value="1"/>
</dbReference>
<evidence type="ECO:0000256" key="9">
    <source>
        <dbReference type="ARBA" id="ARBA00033696"/>
    </source>
</evidence>
<reference evidence="14 15" key="1">
    <citation type="journal article" date="2015" name="Annu Rev Anim Biosci">
        <title>The Genome 10K Project: a way forward.</title>
        <authorList>
            <person name="Koepfli K.P."/>
            <person name="Paten B."/>
            <person name="O'Brien S.J."/>
            <person name="Koepfli K.P."/>
            <person name="Paten B."/>
            <person name="Antunes A."/>
            <person name="Belov K."/>
            <person name="Bustamante C."/>
            <person name="Castoe T.A."/>
            <person name="Clawson H."/>
            <person name="Crawford A.J."/>
            <person name="Diekhans M."/>
            <person name="Distel D."/>
            <person name="Durbin R."/>
            <person name="Earl D."/>
            <person name="Fujita M.K."/>
            <person name="Gamble T."/>
            <person name="Georges A."/>
            <person name="Gemmell N."/>
            <person name="Gilbert M.T."/>
            <person name="Graves J.M."/>
            <person name="Green R.E."/>
            <person name="Hickey G."/>
            <person name="Jarvis E.D."/>
            <person name="Johnson W."/>
            <person name="Komissarov A."/>
            <person name="Korf I."/>
            <person name="Kuhn R."/>
            <person name="Larkin D.M."/>
            <person name="Lewin H."/>
            <person name="Lopez J.V."/>
            <person name="Ma J."/>
            <person name="Marques-Bonet T."/>
            <person name="Miller W."/>
            <person name="Murphy R."/>
            <person name="Pevzner P."/>
            <person name="Shapiro B."/>
            <person name="Steiner C."/>
            <person name="Tamazian G."/>
            <person name="Venkatesh B."/>
            <person name="Wang J."/>
            <person name="Wayne R."/>
            <person name="Wiley E."/>
            <person name="Yang H."/>
            <person name="Zhang G."/>
            <person name="Haussler D."/>
            <person name="Ryder O."/>
            <person name="O'Brien S.J."/>
        </authorList>
    </citation>
    <scope>NUCLEOTIDE SEQUENCE</scope>
</reference>
<evidence type="ECO:0000313" key="14">
    <source>
        <dbReference type="Ensembl" id="ENSRFEP00010015710.1"/>
    </source>
</evidence>
<dbReference type="InterPro" id="IPR000560">
    <property type="entry name" value="His_Pase_clade-2"/>
</dbReference>
<evidence type="ECO:0000256" key="8">
    <source>
        <dbReference type="ARBA" id="ARBA00022840"/>
    </source>
</evidence>